<evidence type="ECO:0000313" key="4">
    <source>
        <dbReference type="Proteomes" id="UP000000702"/>
    </source>
</evidence>
<feature type="domain" description="CN hydrolase" evidence="2">
    <location>
        <begin position="79"/>
        <end position="325"/>
    </location>
</feature>
<organism evidence="3 4">
    <name type="scientific">Trypanosoma congolense (strain IL3000)</name>
    <dbReference type="NCBI Taxonomy" id="1068625"/>
    <lineage>
        <taxon>Eukaryota</taxon>
        <taxon>Discoba</taxon>
        <taxon>Euglenozoa</taxon>
        <taxon>Kinetoplastea</taxon>
        <taxon>Metakinetoplastina</taxon>
        <taxon>Trypanosomatida</taxon>
        <taxon>Trypanosomatidae</taxon>
        <taxon>Trypanosoma</taxon>
        <taxon>Nannomonas</taxon>
    </lineage>
</organism>
<keyword evidence="4" id="KW-1185">Reference proteome</keyword>
<dbReference type="SUPFAM" id="SSF56317">
    <property type="entry name" value="Carbon-nitrogen hydrolase"/>
    <property type="match status" value="1"/>
</dbReference>
<dbReference type="PROSITE" id="PS50263">
    <property type="entry name" value="CN_HYDROLASE"/>
    <property type="match status" value="1"/>
</dbReference>
<dbReference type="EMBL" id="CAEQ01000904">
    <property type="protein sequence ID" value="CCD12853.1"/>
    <property type="molecule type" value="Genomic_DNA"/>
</dbReference>
<proteinExistence type="predicted"/>
<dbReference type="PANTHER" id="PTHR23088">
    <property type="entry name" value="NITRILASE-RELATED"/>
    <property type="match status" value="1"/>
</dbReference>
<dbReference type="FunFam" id="3.60.110.10:FF:000033">
    <property type="entry name" value="Putative nitrilase"/>
    <property type="match status" value="1"/>
</dbReference>
<evidence type="ECO:0000256" key="1">
    <source>
        <dbReference type="ARBA" id="ARBA00022801"/>
    </source>
</evidence>
<accession>F9W6P6</accession>
<sequence>MSSSEGISRYVPSNICFLFLFYPSTRSSDQSVIAIVFTVFIYSRHYTVLKNPSCYFCAGKIADPNKDNASFRHKLEETMRVTLCQMVVERSKEANIRKAVEMITAAAKRGSEFVVLPECFNCPYGTKYFAEYAEETRAGCPTFDAMAKVARENSIWIVAGSIPERLDGKLYNSSMVFGPTGELKHIHRKVHLFCINTETLKMNEGEVLSAGSIATPVVFRDELKFGLGICFDIRFPLFSWKYANEGTSFLVYPAAFNMVTGPAHWELAARSRALDNQQFVMMCSPARDTNAEYVAWGHSIIVDPMGKVLAMADERETYVDADIDFDMVKTARNMIPIMSGVRHDLYSLNWKS</sequence>
<dbReference type="InterPro" id="IPR003010">
    <property type="entry name" value="C-N_Hydrolase"/>
</dbReference>
<dbReference type="GO" id="GO:0005739">
    <property type="term" value="C:mitochondrion"/>
    <property type="evidence" value="ECO:0007669"/>
    <property type="project" value="TreeGrafter"/>
</dbReference>
<dbReference type="Proteomes" id="UP000000702">
    <property type="component" value="Unassembled WGS sequence"/>
</dbReference>
<comment type="caution">
    <text evidence="3">The sequence shown here is derived from an EMBL/GenBank/DDBJ whole genome shotgun (WGS) entry which is preliminary data.</text>
</comment>
<dbReference type="InterPro" id="IPR036526">
    <property type="entry name" value="C-N_Hydrolase_sf"/>
</dbReference>
<name>F9W6P6_TRYCI</name>
<dbReference type="InterPro" id="IPR045254">
    <property type="entry name" value="Nit1/2_C-N_Hydrolase"/>
</dbReference>
<evidence type="ECO:0000259" key="2">
    <source>
        <dbReference type="PROSITE" id="PS50263"/>
    </source>
</evidence>
<dbReference type="GO" id="GO:0006107">
    <property type="term" value="P:oxaloacetate metabolic process"/>
    <property type="evidence" value="ECO:0007669"/>
    <property type="project" value="TreeGrafter"/>
</dbReference>
<dbReference type="Pfam" id="PF00795">
    <property type="entry name" value="CN_hydrolase"/>
    <property type="match status" value="1"/>
</dbReference>
<reference evidence="4" key="1">
    <citation type="submission" date="2011-07" db="EMBL/GenBank/DDBJ databases">
        <title>Divergent evolution of antigenic variation in African trypanosomes.</title>
        <authorList>
            <person name="Jackson A.P."/>
            <person name="Berry A."/>
            <person name="Allison H.C."/>
            <person name="Burton P."/>
            <person name="Anderson J."/>
            <person name="Aslett M."/>
            <person name="Brown R."/>
            <person name="Corton N."/>
            <person name="Harris D."/>
            <person name="Hauser H."/>
            <person name="Gamble J."/>
            <person name="Gilderthorp R."/>
            <person name="McQuillan J."/>
            <person name="Quail M.A."/>
            <person name="Sanders M."/>
            <person name="Van Tonder A."/>
            <person name="Ginger M.L."/>
            <person name="Donelson J.E."/>
            <person name="Field M.C."/>
            <person name="Barry J.D."/>
            <person name="Berriman M."/>
            <person name="Hertz-Fowler C."/>
        </authorList>
    </citation>
    <scope>NUCLEOTIDE SEQUENCE [LARGE SCALE GENOMIC DNA]</scope>
    <source>
        <strain evidence="4">IL3000</strain>
    </source>
</reference>
<dbReference type="OMA" id="MQSKPYA"/>
<dbReference type="AlphaFoldDB" id="F9W6P6"/>
<dbReference type="Gene3D" id="3.60.110.10">
    <property type="entry name" value="Carbon-nitrogen hydrolase"/>
    <property type="match status" value="1"/>
</dbReference>
<dbReference type="GO" id="GO:0006528">
    <property type="term" value="P:asparagine metabolic process"/>
    <property type="evidence" value="ECO:0007669"/>
    <property type="project" value="TreeGrafter"/>
</dbReference>
<dbReference type="CDD" id="cd07572">
    <property type="entry name" value="nit"/>
    <property type="match status" value="1"/>
</dbReference>
<gene>
    <name evidence="3" type="ORF">TCIL3000_0_36940</name>
</gene>
<dbReference type="GO" id="GO:0050152">
    <property type="term" value="F:omega-amidase activity"/>
    <property type="evidence" value="ECO:0007669"/>
    <property type="project" value="TreeGrafter"/>
</dbReference>
<dbReference type="GO" id="GO:0006541">
    <property type="term" value="P:glutamine metabolic process"/>
    <property type="evidence" value="ECO:0007669"/>
    <property type="project" value="TreeGrafter"/>
</dbReference>
<evidence type="ECO:0000313" key="3">
    <source>
        <dbReference type="EMBL" id="CCD12853.1"/>
    </source>
</evidence>
<protein>
    <submittedName>
        <fullName evidence="3">WGS project CAEQ00000000 data, annotated contig 1497</fullName>
    </submittedName>
</protein>
<reference evidence="3 4" key="2">
    <citation type="journal article" date="2012" name="Proc. Natl. Acad. Sci. U.S.A.">
        <title>Antigenic diversity is generated by distinct evolutionary mechanisms in African trypanosome species.</title>
        <authorList>
            <person name="Jackson A.P."/>
            <person name="Berry A."/>
            <person name="Aslett M."/>
            <person name="Allison H.C."/>
            <person name="Burton P."/>
            <person name="Vavrova-Anderson J."/>
            <person name="Brown R."/>
            <person name="Browne H."/>
            <person name="Corton N."/>
            <person name="Hauser H."/>
            <person name="Gamble J."/>
            <person name="Gilderthorp R."/>
            <person name="Marcello L."/>
            <person name="McQuillan J."/>
            <person name="Otto T.D."/>
            <person name="Quail M.A."/>
            <person name="Sanders M.J."/>
            <person name="van Tonder A."/>
            <person name="Ginger M.L."/>
            <person name="Field M.C."/>
            <person name="Barry J.D."/>
            <person name="Hertz-Fowler C."/>
            <person name="Berriman M."/>
        </authorList>
    </citation>
    <scope>NUCLEOTIDE SEQUENCE [LARGE SCALE GENOMIC DNA]</scope>
    <source>
        <strain evidence="3 4">IL3000</strain>
    </source>
</reference>
<dbReference type="PANTHER" id="PTHR23088:SF30">
    <property type="entry name" value="OMEGA-AMIDASE NIT2"/>
    <property type="match status" value="1"/>
</dbReference>
<keyword evidence="1" id="KW-0378">Hydrolase</keyword>
<dbReference type="VEuPathDB" id="TriTrypDB:TcIL3000_0_36940"/>